<dbReference type="Proteomes" id="UP000494110">
    <property type="component" value="Unassembled WGS sequence"/>
</dbReference>
<organism evidence="1 2">
    <name type="scientific">Burkholderia lata (strain ATCC 17760 / DSM 23089 / LMG 22485 / NCIMB 9086 / R18194 / 383)</name>
    <dbReference type="NCBI Taxonomy" id="482957"/>
    <lineage>
        <taxon>Bacteria</taxon>
        <taxon>Pseudomonadati</taxon>
        <taxon>Pseudomonadota</taxon>
        <taxon>Betaproteobacteria</taxon>
        <taxon>Burkholderiales</taxon>
        <taxon>Burkholderiaceae</taxon>
        <taxon>Burkholderia</taxon>
        <taxon>Burkholderia cepacia complex</taxon>
    </lineage>
</organism>
<reference evidence="1 2" key="1">
    <citation type="submission" date="2019-09" db="EMBL/GenBank/DDBJ databases">
        <authorList>
            <person name="Depoorter E."/>
        </authorList>
    </citation>
    <scope>NUCLEOTIDE SEQUENCE [LARGE SCALE GENOMIC DNA]</scope>
    <source>
        <strain evidence="1">R-39750</strain>
    </source>
</reference>
<protein>
    <submittedName>
        <fullName evidence="1">Integrase</fullName>
    </submittedName>
</protein>
<proteinExistence type="predicted"/>
<dbReference type="EMBL" id="CABVQN010000009">
    <property type="protein sequence ID" value="VWC97659.1"/>
    <property type="molecule type" value="Genomic_DNA"/>
</dbReference>
<accession>A0A6P2W1U1</accession>
<dbReference type="AlphaFoldDB" id="A0A6P2W1U1"/>
<evidence type="ECO:0000313" key="1">
    <source>
        <dbReference type="EMBL" id="VWC97659.1"/>
    </source>
</evidence>
<sequence>MHRQFEQAATYPTIRLALRVILLTMVRKSESIEATWIKQLLKLRLPA</sequence>
<name>A0A6P2W1U1_BURL3</name>
<gene>
    <name evidence="1" type="ORF">BLA39750_02331</name>
</gene>
<evidence type="ECO:0000313" key="2">
    <source>
        <dbReference type="Proteomes" id="UP000494110"/>
    </source>
</evidence>